<evidence type="ECO:0000313" key="2">
    <source>
        <dbReference type="Proteomes" id="UP000321408"/>
    </source>
</evidence>
<proteinExistence type="predicted"/>
<keyword evidence="2" id="KW-1185">Reference proteome</keyword>
<dbReference type="Pfam" id="PF13229">
    <property type="entry name" value="Beta_helix"/>
    <property type="match status" value="1"/>
</dbReference>
<organism evidence="1 2">
    <name type="scientific">Promethearchaeum syntrophicum</name>
    <dbReference type="NCBI Taxonomy" id="2594042"/>
    <lineage>
        <taxon>Archaea</taxon>
        <taxon>Promethearchaeati</taxon>
        <taxon>Promethearchaeota</taxon>
        <taxon>Promethearchaeia</taxon>
        <taxon>Promethearchaeales</taxon>
        <taxon>Promethearchaeaceae</taxon>
        <taxon>Promethearchaeum</taxon>
    </lineage>
</organism>
<dbReference type="InterPro" id="IPR039448">
    <property type="entry name" value="Beta_helix"/>
</dbReference>
<dbReference type="EMBL" id="CP042905">
    <property type="protein sequence ID" value="QEE17130.2"/>
    <property type="molecule type" value="Genomic_DNA"/>
</dbReference>
<accession>A0A5B9DEA5</accession>
<dbReference type="NCBIfam" id="TIGR03804">
    <property type="entry name" value="para_beta_helix"/>
    <property type="match status" value="3"/>
</dbReference>
<evidence type="ECO:0000313" key="1">
    <source>
        <dbReference type="EMBL" id="QEE17130.2"/>
    </source>
</evidence>
<dbReference type="Gene3D" id="2.160.20.10">
    <property type="entry name" value="Single-stranded right-handed beta-helix, Pectin lyase-like"/>
    <property type="match status" value="1"/>
</dbReference>
<dbReference type="AlphaFoldDB" id="A0A5B9DEA5"/>
<dbReference type="InterPro" id="IPR011050">
    <property type="entry name" value="Pectin_lyase_fold/virulence"/>
</dbReference>
<dbReference type="KEGG" id="psyt:DSAG12_02962"/>
<dbReference type="SUPFAM" id="SSF51126">
    <property type="entry name" value="Pectin lyase-like"/>
    <property type="match status" value="1"/>
</dbReference>
<dbReference type="InterPro" id="IPR012334">
    <property type="entry name" value="Pectin_lyas_fold"/>
</dbReference>
<reference evidence="1 2" key="2">
    <citation type="journal article" date="2024" name="Int. J. Syst. Evol. Microbiol.">
        <title>Promethearchaeum syntrophicum gen. nov., sp. nov., an anaerobic, obligately syntrophic archaeon, the first isolate of the lineage 'Asgard' archaea, and proposal of the new archaeal phylum Promethearchaeota phyl. nov. and kingdom Promethearchaeati regn. nov.</title>
        <authorList>
            <person name="Imachi H."/>
            <person name="Nobu M.K."/>
            <person name="Kato S."/>
            <person name="Takaki Y."/>
            <person name="Miyazaki M."/>
            <person name="Miyata M."/>
            <person name="Ogawara M."/>
            <person name="Saito Y."/>
            <person name="Sakai S."/>
            <person name="Tahara Y.O."/>
            <person name="Takano Y."/>
            <person name="Tasumi E."/>
            <person name="Uematsu K."/>
            <person name="Yoshimura T."/>
            <person name="Itoh T."/>
            <person name="Ohkuma M."/>
            <person name="Takai K."/>
        </authorList>
    </citation>
    <scope>NUCLEOTIDE SEQUENCE [LARGE SCALE GENOMIC DNA]</scope>
    <source>
        <strain evidence="1 2">MK-D1</strain>
    </source>
</reference>
<sequence length="210" mass="24211">MFISNSNKTLQIKNCTILHKNEISSDNVMSAIGIYFQNCTNIQVTDCTLTQNSYGMLLLNSTNILIEESTFNNNKMTGIYSNHSSKNLFLNNNIKQNNNTGFILEFSDSNTISVHNISENYFYGIHLKNSNENRIQDSYIQDNGKRNVFTQNSVGTQYSGNTRMEQWIEGFLVELGAVVFVTAYVIYKHSKDEKRYKIKKEFKKFIENDN</sequence>
<gene>
    <name evidence="1" type="ORF">DSAG12_02962</name>
</gene>
<dbReference type="InterPro" id="IPR006626">
    <property type="entry name" value="PbH1"/>
</dbReference>
<protein>
    <submittedName>
        <fullName evidence="1">Right-handed parallel beta-helix repeat-containing protein</fullName>
    </submittedName>
</protein>
<reference evidence="1 2" key="1">
    <citation type="journal article" date="2020" name="Nature">
        <title>Isolation of an archaeon at the prokaryote-eukaryote interface.</title>
        <authorList>
            <person name="Imachi H."/>
            <person name="Nobu M.K."/>
            <person name="Nakahara N."/>
            <person name="Morono Y."/>
            <person name="Ogawara M."/>
            <person name="Takaki Y."/>
            <person name="Takano Y."/>
            <person name="Uematsu K."/>
            <person name="Ikuta T."/>
            <person name="Ito M."/>
            <person name="Matsui Y."/>
            <person name="Miyazaki M."/>
            <person name="Murata K."/>
            <person name="Saito Y."/>
            <person name="Sakai S."/>
            <person name="Song C."/>
            <person name="Tasumi E."/>
            <person name="Yamanaka Y."/>
            <person name="Yamaguchi T."/>
            <person name="Kamagata Y."/>
            <person name="Tamaki H."/>
            <person name="Takai K."/>
        </authorList>
    </citation>
    <scope>NUCLEOTIDE SEQUENCE [LARGE SCALE GENOMIC DNA]</scope>
    <source>
        <strain evidence="1 2">MK-D1</strain>
    </source>
</reference>
<name>A0A5B9DEA5_9ARCH</name>
<dbReference type="SMART" id="SM00710">
    <property type="entry name" value="PbH1"/>
    <property type="match status" value="4"/>
</dbReference>
<dbReference type="InterPro" id="IPR022441">
    <property type="entry name" value="Para_beta_helix_rpt-2"/>
</dbReference>
<dbReference type="Proteomes" id="UP000321408">
    <property type="component" value="Chromosome"/>
</dbReference>